<dbReference type="AlphaFoldDB" id="A0A8H6IW47"/>
<name>A0A8H6IW47_9PEZI</name>
<organism evidence="1 2">
    <name type="scientific">Colletotrichum sojae</name>
    <dbReference type="NCBI Taxonomy" id="2175907"/>
    <lineage>
        <taxon>Eukaryota</taxon>
        <taxon>Fungi</taxon>
        <taxon>Dikarya</taxon>
        <taxon>Ascomycota</taxon>
        <taxon>Pezizomycotina</taxon>
        <taxon>Sordariomycetes</taxon>
        <taxon>Hypocreomycetidae</taxon>
        <taxon>Glomerellales</taxon>
        <taxon>Glomerellaceae</taxon>
        <taxon>Colletotrichum</taxon>
        <taxon>Colletotrichum orchidearum species complex</taxon>
    </lineage>
</organism>
<proteinExistence type="predicted"/>
<evidence type="ECO:0000313" key="1">
    <source>
        <dbReference type="EMBL" id="KAF6801019.1"/>
    </source>
</evidence>
<comment type="caution">
    <text evidence="1">The sequence shown here is derived from an EMBL/GenBank/DDBJ whole genome shotgun (WGS) entry which is preliminary data.</text>
</comment>
<dbReference type="EMBL" id="WIGN01000298">
    <property type="protein sequence ID" value="KAF6801019.1"/>
    <property type="molecule type" value="Genomic_DNA"/>
</dbReference>
<protein>
    <submittedName>
        <fullName evidence="1">Uncharacterized protein</fullName>
    </submittedName>
</protein>
<gene>
    <name evidence="1" type="ORF">CSOJ01_12068</name>
</gene>
<evidence type="ECO:0000313" key="2">
    <source>
        <dbReference type="Proteomes" id="UP000652219"/>
    </source>
</evidence>
<keyword evidence="2" id="KW-1185">Reference proteome</keyword>
<reference evidence="1 2" key="1">
    <citation type="journal article" date="2020" name="Phytopathology">
        <title>Genome Sequence Resources of Colletotrichum truncatum, C. plurivorum, C. musicola, and C. sojae: Four Species Pathogenic to Soybean (Glycine max).</title>
        <authorList>
            <person name="Rogerio F."/>
            <person name="Boufleur T.R."/>
            <person name="Ciampi-Guillardi M."/>
            <person name="Sukno S.A."/>
            <person name="Thon M.R."/>
            <person name="Massola Junior N.S."/>
            <person name="Baroncelli R."/>
        </authorList>
    </citation>
    <scope>NUCLEOTIDE SEQUENCE [LARGE SCALE GENOMIC DNA]</scope>
    <source>
        <strain evidence="1 2">LFN0009</strain>
    </source>
</reference>
<sequence>MPRFIEQQVTIAYGDRVILDAELRNIFPGQKYSIHIKLGFFYLRIPKMLSMAEIDSINAKIRSHYQQQYEQY</sequence>
<dbReference type="Proteomes" id="UP000652219">
    <property type="component" value="Unassembled WGS sequence"/>
</dbReference>
<accession>A0A8H6IW47</accession>